<evidence type="ECO:0000256" key="1">
    <source>
        <dbReference type="ARBA" id="ARBA00023002"/>
    </source>
</evidence>
<dbReference type="Proteomes" id="UP001324427">
    <property type="component" value="Unassembled WGS sequence"/>
</dbReference>
<dbReference type="GO" id="GO:0004777">
    <property type="term" value="F:succinate-semialdehyde dehydrogenase (NAD+) activity"/>
    <property type="evidence" value="ECO:0007669"/>
    <property type="project" value="TreeGrafter"/>
</dbReference>
<dbReference type="Gene3D" id="3.40.309.10">
    <property type="entry name" value="Aldehyde Dehydrogenase, Chain A, domain 2"/>
    <property type="match status" value="1"/>
</dbReference>
<dbReference type="Pfam" id="PF00171">
    <property type="entry name" value="Aldedh"/>
    <property type="match status" value="1"/>
</dbReference>
<evidence type="ECO:0000313" key="3">
    <source>
        <dbReference type="EMBL" id="KAK4539204.1"/>
    </source>
</evidence>
<dbReference type="PANTHER" id="PTHR43353:SF6">
    <property type="entry name" value="CYTOPLASMIC ALDEHYDE DEHYDROGENASE (EUROFUNG)"/>
    <property type="match status" value="1"/>
</dbReference>
<dbReference type="InterPro" id="IPR016161">
    <property type="entry name" value="Ald_DH/histidinol_DH"/>
</dbReference>
<keyword evidence="4" id="KW-1185">Reference proteome</keyword>
<sequence length="494" mass="53173">MPLEKDSQGRDVVPLFINGKPLPIDESRVQPVNSSMTDETVHYYATADLKACEDACETAWTAFAGTILDTGRSGWKRASANTRRDIILKAANLFEERKEELTKAQIAETSCHQGWAVNNILTTVGYMREIASCVSNIRGEIPTIDKPDTFAFVFKEPVGPVLVIPPWNAALVLATRAVTSALAAGCTVVLKASELSPLTHSLIVDIYHQAGLPAGVLNSLQTDRANAAEVTEALIANERIRKIEFIGSAAVGRIIGATAAKHLKPVLMELGGKCPAIVLDDADLQKAAVLCAKGAMLHHGQICFSTERIIVQASVAQQFQDLLVKVVANEQGGVAIHAGIAEKARDILQDAKDKGNRFLIGGPEMAVKNGVRPSIVVIDAHARKQDLLIVDEETFGPSASLYIVATDAEAVRLANASAYGLNATIHSTDMERALKMGRELEYGQVHVNSISVFTSWTGPQGGVKGSGWGRQNAHWGVEEFLQEKFITWHGKDSG</sequence>
<dbReference type="EMBL" id="JAVFHQ010000109">
    <property type="protein sequence ID" value="KAK4539204.1"/>
    <property type="molecule type" value="Genomic_DNA"/>
</dbReference>
<keyword evidence="1" id="KW-0560">Oxidoreductase</keyword>
<feature type="domain" description="Aldehyde dehydrogenase" evidence="2">
    <location>
        <begin position="29"/>
        <end position="485"/>
    </location>
</feature>
<dbReference type="InterPro" id="IPR050740">
    <property type="entry name" value="Aldehyde_DH_Superfamily"/>
</dbReference>
<evidence type="ECO:0000259" key="2">
    <source>
        <dbReference type="Pfam" id="PF00171"/>
    </source>
</evidence>
<dbReference type="InterPro" id="IPR015590">
    <property type="entry name" value="Aldehyde_DH_dom"/>
</dbReference>
<proteinExistence type="predicted"/>
<dbReference type="SUPFAM" id="SSF53720">
    <property type="entry name" value="ALDH-like"/>
    <property type="match status" value="1"/>
</dbReference>
<accession>A0AAV9J3P4</accession>
<dbReference type="InterPro" id="IPR016163">
    <property type="entry name" value="Ald_DH_C"/>
</dbReference>
<gene>
    <name evidence="3" type="ORF">LTR36_000887</name>
</gene>
<dbReference type="FunFam" id="3.40.605.10:FF:000063">
    <property type="entry name" value="Succinate-semialdehyde dehydrogenase, mitochondrial"/>
    <property type="match status" value="1"/>
</dbReference>
<organism evidence="3 4">
    <name type="scientific">Oleoguttula mirabilis</name>
    <dbReference type="NCBI Taxonomy" id="1507867"/>
    <lineage>
        <taxon>Eukaryota</taxon>
        <taxon>Fungi</taxon>
        <taxon>Dikarya</taxon>
        <taxon>Ascomycota</taxon>
        <taxon>Pezizomycotina</taxon>
        <taxon>Dothideomycetes</taxon>
        <taxon>Dothideomycetidae</taxon>
        <taxon>Mycosphaerellales</taxon>
        <taxon>Teratosphaeriaceae</taxon>
        <taxon>Oleoguttula</taxon>
    </lineage>
</organism>
<protein>
    <recommendedName>
        <fullName evidence="2">Aldehyde dehydrogenase domain-containing protein</fullName>
    </recommendedName>
</protein>
<dbReference type="InterPro" id="IPR016162">
    <property type="entry name" value="Ald_DH_N"/>
</dbReference>
<dbReference type="PANTHER" id="PTHR43353">
    <property type="entry name" value="SUCCINATE-SEMIALDEHYDE DEHYDROGENASE, MITOCHONDRIAL"/>
    <property type="match status" value="1"/>
</dbReference>
<dbReference type="Gene3D" id="3.40.605.10">
    <property type="entry name" value="Aldehyde Dehydrogenase, Chain A, domain 1"/>
    <property type="match status" value="1"/>
</dbReference>
<name>A0AAV9J3P4_9PEZI</name>
<comment type="caution">
    <text evidence="3">The sequence shown here is derived from an EMBL/GenBank/DDBJ whole genome shotgun (WGS) entry which is preliminary data.</text>
</comment>
<dbReference type="GO" id="GO:0009450">
    <property type="term" value="P:gamma-aminobutyric acid catabolic process"/>
    <property type="evidence" value="ECO:0007669"/>
    <property type="project" value="TreeGrafter"/>
</dbReference>
<dbReference type="AlphaFoldDB" id="A0AAV9J3P4"/>
<reference evidence="3 4" key="1">
    <citation type="submission" date="2021-11" db="EMBL/GenBank/DDBJ databases">
        <title>Black yeast isolated from Biological Soil Crust.</title>
        <authorList>
            <person name="Kurbessoian T."/>
        </authorList>
    </citation>
    <scope>NUCLEOTIDE SEQUENCE [LARGE SCALE GENOMIC DNA]</scope>
    <source>
        <strain evidence="3 4">CCFEE 5522</strain>
    </source>
</reference>
<evidence type="ECO:0000313" key="4">
    <source>
        <dbReference type="Proteomes" id="UP001324427"/>
    </source>
</evidence>